<name>A0A1C2HXJ6_ACITH</name>
<dbReference type="Gene3D" id="3.40.50.200">
    <property type="entry name" value="Peptidase S8/S53 domain"/>
    <property type="match status" value="1"/>
</dbReference>
<feature type="active site" description="Charge relay system" evidence="8">
    <location>
        <position position="238"/>
    </location>
</feature>
<evidence type="ECO:0000313" key="11">
    <source>
        <dbReference type="Proteomes" id="UP000095008"/>
    </source>
</evidence>
<evidence type="ECO:0000256" key="4">
    <source>
        <dbReference type="ARBA" id="ARBA00022801"/>
    </source>
</evidence>
<evidence type="ECO:0000256" key="5">
    <source>
        <dbReference type="ARBA" id="ARBA00022825"/>
    </source>
</evidence>
<dbReference type="InterPro" id="IPR015366">
    <property type="entry name" value="S53_propep"/>
</dbReference>
<gene>
    <name evidence="10" type="ORF">A6M23_18195</name>
</gene>
<dbReference type="Pfam" id="PF00082">
    <property type="entry name" value="Peptidase_S8"/>
    <property type="match status" value="1"/>
</dbReference>
<evidence type="ECO:0000256" key="2">
    <source>
        <dbReference type="ARBA" id="ARBA00022670"/>
    </source>
</evidence>
<dbReference type="GO" id="GO:0006508">
    <property type="term" value="P:proteolysis"/>
    <property type="evidence" value="ECO:0007669"/>
    <property type="project" value="UniProtKB-KW"/>
</dbReference>
<keyword evidence="5 8" id="KW-0720">Serine protease</keyword>
<keyword evidence="4 8" id="KW-0378">Hydrolase</keyword>
<evidence type="ECO:0000256" key="1">
    <source>
        <dbReference type="ARBA" id="ARBA00001913"/>
    </source>
</evidence>
<keyword evidence="2 8" id="KW-0645">Protease</keyword>
<dbReference type="OrthoDB" id="9002785at2"/>
<dbReference type="EMBL" id="LWRY01000266">
    <property type="protein sequence ID" value="OCX68455.1"/>
    <property type="molecule type" value="Genomic_DNA"/>
</dbReference>
<dbReference type="InterPro" id="IPR000209">
    <property type="entry name" value="Peptidase_S8/S53_dom"/>
</dbReference>
<dbReference type="Pfam" id="PF09286">
    <property type="entry name" value="Pro-kuma_activ"/>
    <property type="match status" value="1"/>
</dbReference>
<dbReference type="PROSITE" id="PS51695">
    <property type="entry name" value="SEDOLISIN"/>
    <property type="match status" value="1"/>
</dbReference>
<accession>A0A1C2HXJ6</accession>
<keyword evidence="6" id="KW-0106">Calcium</keyword>
<feature type="active site" description="Charge relay system" evidence="8">
    <location>
        <position position="234"/>
    </location>
</feature>
<dbReference type="GO" id="GO:0008240">
    <property type="term" value="F:tripeptidyl-peptidase activity"/>
    <property type="evidence" value="ECO:0007669"/>
    <property type="project" value="TreeGrafter"/>
</dbReference>
<dbReference type="Proteomes" id="UP000095008">
    <property type="component" value="Unassembled WGS sequence"/>
</dbReference>
<dbReference type="InterPro" id="IPR030400">
    <property type="entry name" value="Sedolisin_dom"/>
</dbReference>
<dbReference type="AlphaFoldDB" id="A0A1C2HXJ6"/>
<evidence type="ECO:0000259" key="9">
    <source>
        <dbReference type="PROSITE" id="PS51695"/>
    </source>
</evidence>
<dbReference type="SUPFAM" id="SSF54897">
    <property type="entry name" value="Protease propeptides/inhibitors"/>
    <property type="match status" value="1"/>
</dbReference>
<protein>
    <recommendedName>
        <fullName evidence="9">Peptidase S53 domain-containing protein</fullName>
    </recommendedName>
</protein>
<proteinExistence type="predicted"/>
<evidence type="ECO:0000256" key="8">
    <source>
        <dbReference type="PROSITE-ProRule" id="PRU01032"/>
    </source>
</evidence>
<feature type="domain" description="Peptidase S53" evidence="9">
    <location>
        <begin position="162"/>
        <end position="509"/>
    </location>
</feature>
<dbReference type="PANTHER" id="PTHR14218">
    <property type="entry name" value="PROTEASE S8 TRIPEPTIDYL PEPTIDASE I CLN2"/>
    <property type="match status" value="1"/>
</dbReference>
<evidence type="ECO:0000256" key="7">
    <source>
        <dbReference type="ARBA" id="ARBA00023145"/>
    </source>
</evidence>
<comment type="cofactor">
    <cofactor evidence="1">
        <name>Ca(2+)</name>
        <dbReference type="ChEBI" id="CHEBI:29108"/>
    </cofactor>
</comment>
<evidence type="ECO:0000256" key="3">
    <source>
        <dbReference type="ARBA" id="ARBA00022723"/>
    </source>
</evidence>
<organism evidence="10 11">
    <name type="scientific">Acidithiobacillus thiooxidans</name>
    <name type="common">Thiobacillus thiooxidans</name>
    <dbReference type="NCBI Taxonomy" id="930"/>
    <lineage>
        <taxon>Bacteria</taxon>
        <taxon>Pseudomonadati</taxon>
        <taxon>Pseudomonadota</taxon>
        <taxon>Acidithiobacillia</taxon>
        <taxon>Acidithiobacillales</taxon>
        <taxon>Acidithiobacillaceae</taxon>
        <taxon>Acidithiobacillus</taxon>
    </lineage>
</organism>
<evidence type="ECO:0000256" key="6">
    <source>
        <dbReference type="ARBA" id="ARBA00022837"/>
    </source>
</evidence>
<dbReference type="InterPro" id="IPR036852">
    <property type="entry name" value="Peptidase_S8/S53_dom_sf"/>
</dbReference>
<reference evidence="10" key="1">
    <citation type="journal article" date="2016" name="Int. J. Mol. Sci.">
        <title>Comparative genomics of the extreme acidophile Acidithiobacillus thiooxidans reveals intraspecific divergence and niche adaptation.</title>
        <authorList>
            <person name="Zhang X."/>
            <person name="Feng X."/>
            <person name="Tao J."/>
            <person name="Ma L."/>
            <person name="Xiao Y."/>
            <person name="Liang Y."/>
            <person name="Liu X."/>
            <person name="Yin H."/>
        </authorList>
    </citation>
    <scope>NUCLEOTIDE SEQUENCE [LARGE SCALE GENOMIC DNA]</scope>
    <source>
        <strain evidence="10">DXS-W</strain>
    </source>
</reference>
<dbReference type="SUPFAM" id="SSF52743">
    <property type="entry name" value="Subtilisin-like"/>
    <property type="match status" value="1"/>
</dbReference>
<dbReference type="RefSeq" id="WP_065975275.1">
    <property type="nucleotide sequence ID" value="NZ_JAAOMO010000222.1"/>
</dbReference>
<comment type="caution">
    <text evidence="8">Lacks conserved residue(s) required for the propagation of feature annotation.</text>
</comment>
<keyword evidence="3" id="KW-0479">Metal-binding</keyword>
<dbReference type="CDD" id="cd04056">
    <property type="entry name" value="Peptidases_S53"/>
    <property type="match status" value="1"/>
</dbReference>
<feature type="active site" description="Charge relay system" evidence="8">
    <location>
        <position position="431"/>
    </location>
</feature>
<dbReference type="SMART" id="SM00944">
    <property type="entry name" value="Pro-kuma_activ"/>
    <property type="match status" value="1"/>
</dbReference>
<dbReference type="PANTHER" id="PTHR14218:SF15">
    <property type="entry name" value="TRIPEPTIDYL-PEPTIDASE 1"/>
    <property type="match status" value="1"/>
</dbReference>
<dbReference type="InterPro" id="IPR050819">
    <property type="entry name" value="Tripeptidyl-peptidase_I"/>
</dbReference>
<sequence>MNNWVYELFPESLHGEPAGSRRLSRVEDHENIQISLYVKRHPVNDILLSREKVLARRETLYRYDLDIVSTFAQDHGLQVLEADARRRRVRISGTAAQMRKAFKVDLYWYQGKAGKFRAYVGVLQVRSDLKNVLESVLGLDERVIAHPRLRRFDRSSATTSSAYLPNQIAGFYGIPVHPTGAGECIAIIELGGGFHQSDIRTAFAAMGLTPPNVLAVSVDGGENSPTTPDSADAEVGLDIQVAGAVAPGALIFVYFTQNTDAGFADAVSYAATDSSYNPSVMSISWGSPESEYSAQARNSLNSALHDAAEAGVTITVAAGDNLSTDGLNDGAVHVDFPASSPYVVACGGTSITVSSGRISQEVVWNNGTSGTGGGISGIFPVPSYQSQVKLPVNVSYGSSGRGMPDVAADANPFTGYQVTVDGETFPVGGTSAVAPLWAGFFALVNNARDNALGYANPILYSQTKGFREVLHGNNIPANFNLGYRAGPGWNACCGLGVMIGPDLFKNLIQ</sequence>
<dbReference type="GO" id="GO:0046872">
    <property type="term" value="F:metal ion binding"/>
    <property type="evidence" value="ECO:0007669"/>
    <property type="project" value="UniProtKB-KW"/>
</dbReference>
<keyword evidence="11" id="KW-1185">Reference proteome</keyword>
<keyword evidence="7" id="KW-0865">Zymogen</keyword>
<evidence type="ECO:0000313" key="10">
    <source>
        <dbReference type="EMBL" id="OCX68455.1"/>
    </source>
</evidence>
<comment type="caution">
    <text evidence="10">The sequence shown here is derived from an EMBL/GenBank/DDBJ whole genome shotgun (WGS) entry which is preliminary data.</text>
</comment>
<dbReference type="GO" id="GO:0004252">
    <property type="term" value="F:serine-type endopeptidase activity"/>
    <property type="evidence" value="ECO:0007669"/>
    <property type="project" value="UniProtKB-UniRule"/>
</dbReference>